<proteinExistence type="predicted"/>
<reference evidence="1" key="1">
    <citation type="submission" date="2020-05" db="EMBL/GenBank/DDBJ databases">
        <authorList>
            <person name="Chiriac C."/>
            <person name="Salcher M."/>
            <person name="Ghai R."/>
            <person name="Kavagutti S V."/>
        </authorList>
    </citation>
    <scope>NUCLEOTIDE SEQUENCE</scope>
</reference>
<protein>
    <submittedName>
        <fullName evidence="1">Uncharacterized protein</fullName>
    </submittedName>
</protein>
<evidence type="ECO:0000313" key="1">
    <source>
        <dbReference type="EMBL" id="CAB4172698.1"/>
    </source>
</evidence>
<accession>A0A6J5PUE8</accession>
<sequence length="99" mass="10886">MSIAPYHNEHNMAAPRILGMFCLYSASGLFEYSDRPAGDRGGVWAEYPQRIFTADGDRAARVGKTVAYVVIDEAPDGSPVVEKWKLRGHRVFATATRAA</sequence>
<organism evidence="1">
    <name type="scientific">uncultured Caudovirales phage</name>
    <dbReference type="NCBI Taxonomy" id="2100421"/>
    <lineage>
        <taxon>Viruses</taxon>
        <taxon>Duplodnaviria</taxon>
        <taxon>Heunggongvirae</taxon>
        <taxon>Uroviricota</taxon>
        <taxon>Caudoviricetes</taxon>
        <taxon>Peduoviridae</taxon>
        <taxon>Maltschvirus</taxon>
        <taxon>Maltschvirus maltsch</taxon>
    </lineage>
</organism>
<dbReference type="EMBL" id="LR796886">
    <property type="protein sequence ID" value="CAB4172698.1"/>
    <property type="molecule type" value="Genomic_DNA"/>
</dbReference>
<name>A0A6J5PUE8_9CAUD</name>
<gene>
    <name evidence="1" type="ORF">UFOVP934_51</name>
</gene>